<dbReference type="FunFam" id="3.30.565.10:FF:000037">
    <property type="entry name" value="Hybrid sensor histidine kinase/response regulator"/>
    <property type="match status" value="1"/>
</dbReference>
<dbReference type="PROSITE" id="PS00041">
    <property type="entry name" value="HTH_ARAC_FAMILY_1"/>
    <property type="match status" value="1"/>
</dbReference>
<evidence type="ECO:0000256" key="6">
    <source>
        <dbReference type="ARBA" id="ARBA00022777"/>
    </source>
</evidence>
<dbReference type="InterPro" id="IPR003661">
    <property type="entry name" value="HisK_dim/P_dom"/>
</dbReference>
<dbReference type="InterPro" id="IPR013783">
    <property type="entry name" value="Ig-like_fold"/>
</dbReference>
<dbReference type="InterPro" id="IPR005467">
    <property type="entry name" value="His_kinase_dom"/>
</dbReference>
<keyword evidence="6" id="KW-0418">Kinase</keyword>
<dbReference type="GO" id="GO:0043565">
    <property type="term" value="F:sequence-specific DNA binding"/>
    <property type="evidence" value="ECO:0007669"/>
    <property type="project" value="InterPro"/>
</dbReference>
<keyword evidence="4" id="KW-0808">Transferase</keyword>
<evidence type="ECO:0000259" key="15">
    <source>
        <dbReference type="PROSITE" id="PS50109"/>
    </source>
</evidence>
<dbReference type="InterPro" id="IPR018062">
    <property type="entry name" value="HTH_AraC-typ_CS"/>
</dbReference>
<dbReference type="SUPFAM" id="SSF55874">
    <property type="entry name" value="ATPase domain of HSP90 chaperone/DNA topoisomerase II/histidine kinase"/>
    <property type="match status" value="1"/>
</dbReference>
<name>A0AAE3MFA3_9BACT</name>
<dbReference type="RefSeq" id="WP_301199726.1">
    <property type="nucleotide sequence ID" value="NZ_JAPDPI010000023.1"/>
</dbReference>
<feature type="modified residue" description="4-aspartylphosphate" evidence="12">
    <location>
        <position position="1258"/>
    </location>
</feature>
<dbReference type="PROSITE" id="PS01124">
    <property type="entry name" value="HTH_ARAC_FAMILY_2"/>
    <property type="match status" value="1"/>
</dbReference>
<dbReference type="Pfam" id="PF07495">
    <property type="entry name" value="Y_Y_Y"/>
    <property type="match status" value="1"/>
</dbReference>
<gene>
    <name evidence="17" type="ORF">OM074_12045</name>
</gene>
<dbReference type="PROSITE" id="PS50110">
    <property type="entry name" value="RESPONSE_REGULATORY"/>
    <property type="match status" value="1"/>
</dbReference>
<sequence length="1453" mass="167226">MENLKKYIFLVLLLLSPLFSKGQDIYRFEHFDTEDGLSQGTVSSMLCDKKGFLWIGTRDGLNRYDGNNFKVYIQNTFANNRIIKLWQDSLDYIWLETYDHYLHAFNPRKEIFKSVPDYKAPDYNKIKESSCFRQYSNNEIWIGTSGRGIYYLKHDPKQDTYNNTQISDKGRYTITNNTVRFIIVDQDSSVWVGAQKGINLLTKKDFRNNTFNFQHLFINYSFNSAVETDKEIWFSTESNGIITYDKKTGSYHFLNAFNAPYISTNNILKLIKSQNGKIFIALKDQGVIAFDTHSNQWENIEIHGNNVDQIYFDRYNNAWVTSDQYGVTRVDMNSYESETYLIKKHKAITDLERHVFYEDKDSNLWVGLHGGALSFYDRQRNTFVNYSNDPNNNYSISSDIVHCITEDKTGLMWVGTGQYKGGLEKIIKRNPAFQHLLLKENISQITDNLVRSISEDRNGCIWCGTKSGELFILDKQLNIVHQYGYKNPLFKDILNTNIYSIFFDNNNYIWLGSKGQGLFVSTSPLPNNINQYQNIEFINYKAEQNDPSSLCNNNIYSFEQDYMNNIWIGTFGNGISITTPEDITSLKFKNLNSSNSQLSNNLVRQVKTDSDSNIWVATSFGLNVLFADSLSSNNFSFKKYLKNIESVNSITYNDIIEIFEDSEKQIWFGTSGGGVSRIKLPLTDSIQFTNLTTKDGLSNNAIFGIQEDENQSIWFSTEYGLNRYDKHNQNFEIFNESNGLSFNGFSENTSYKQKNGYLLFGGANGIEIIKPQLLQIPDIQNNIELTNFQLFNKDVVIGDKNSPLMQSITFTEQIKLTYKQSSFSIEYSTLDYLDPGKIQYAFMLEGFEDQWNYVGNQTKATYTNLPPGNYTFLVKNTDRKGQWKTTPQKLMVEILPPWWKTIWAYILYALLLIGLLLIVRTIVTQINKYRNDLILEKKINELKLRFFTNISHEIRTPLTLILGPLEDILEENSLSDNIKQQMILMRKNTKRMLHLVNQLLDFRRIQNNKLNLKVQEIYLNEFVQNIYNSFIPLAKHNGITFKFHPYNADIPIWADPIQLDTILYNLISNALKYTPRGKSVAITLSEDNDLNLAKINVSDEGPGIPNEHISDIFTRYVILNNKNNMSSGIGLSLAFELAKLHGGNIDLKSEPGQGSSFCLTLPLDKEKIIQQANVTAIQDGQKIQIESHSEEITYTPDYLNKNAIDKNKATILIVEDNAPILSYIKSKLLKNYNCLVANNGIEGLEIAERNNPDIIVTDIMMPQMDGTEMTKKLKENFSTCHIPVIMMTAKSDIQDKISGYETGAEAYITKPLNSSYLKAVIESLIKQRKLVISKFRDNKTVDPKTLKVNSKDEEFLQNLLKFVEENYSMDLSIEKVTEYCCVSRTVLYNKVKGLTGLSPLEFIRQIKLKIAHEFLVKGYPVADAAFKIGYTDVKYFSRQFKMMYGYPPSKLKK</sequence>
<evidence type="ECO:0000256" key="10">
    <source>
        <dbReference type="ARBA" id="ARBA00023125"/>
    </source>
</evidence>
<dbReference type="InterPro" id="IPR009057">
    <property type="entry name" value="Homeodomain-like_sf"/>
</dbReference>
<keyword evidence="13" id="KW-0472">Membrane</keyword>
<dbReference type="InterPro" id="IPR015943">
    <property type="entry name" value="WD40/YVTN_repeat-like_dom_sf"/>
</dbReference>
<keyword evidence="10" id="KW-0238">DNA-binding</keyword>
<dbReference type="EMBL" id="JAPDPI010000023">
    <property type="protein sequence ID" value="MCW3806356.1"/>
    <property type="molecule type" value="Genomic_DNA"/>
</dbReference>
<dbReference type="EC" id="2.7.13.3" evidence="2"/>
<feature type="domain" description="HTH araC/xylS-type" evidence="14">
    <location>
        <begin position="1357"/>
        <end position="1453"/>
    </location>
</feature>
<dbReference type="CDD" id="cd00075">
    <property type="entry name" value="HATPase"/>
    <property type="match status" value="1"/>
</dbReference>
<dbReference type="PANTHER" id="PTHR43547:SF2">
    <property type="entry name" value="HYBRID SIGNAL TRANSDUCTION HISTIDINE KINASE C"/>
    <property type="match status" value="1"/>
</dbReference>
<dbReference type="Gene3D" id="3.40.50.2300">
    <property type="match status" value="1"/>
</dbReference>
<feature type="domain" description="Histidine kinase" evidence="15">
    <location>
        <begin position="949"/>
        <end position="1165"/>
    </location>
</feature>
<keyword evidence="5" id="KW-0547">Nucleotide-binding</keyword>
<dbReference type="InterPro" id="IPR011110">
    <property type="entry name" value="Reg_prop"/>
</dbReference>
<evidence type="ECO:0000256" key="8">
    <source>
        <dbReference type="ARBA" id="ARBA00023012"/>
    </source>
</evidence>
<proteinExistence type="predicted"/>
<dbReference type="InterPro" id="IPR001789">
    <property type="entry name" value="Sig_transdc_resp-reg_receiver"/>
</dbReference>
<dbReference type="InterPro" id="IPR018060">
    <property type="entry name" value="HTH_AraC"/>
</dbReference>
<dbReference type="Gene3D" id="3.30.565.10">
    <property type="entry name" value="Histidine kinase-like ATPase, C-terminal domain"/>
    <property type="match status" value="1"/>
</dbReference>
<dbReference type="PRINTS" id="PR00344">
    <property type="entry name" value="BCTRLSENSOR"/>
</dbReference>
<dbReference type="GO" id="GO:0000155">
    <property type="term" value="F:phosphorelay sensor kinase activity"/>
    <property type="evidence" value="ECO:0007669"/>
    <property type="project" value="InterPro"/>
</dbReference>
<dbReference type="InterPro" id="IPR036890">
    <property type="entry name" value="HATPase_C_sf"/>
</dbReference>
<dbReference type="SUPFAM" id="SSF101898">
    <property type="entry name" value="NHL repeat"/>
    <property type="match status" value="1"/>
</dbReference>
<dbReference type="InterPro" id="IPR003594">
    <property type="entry name" value="HATPase_dom"/>
</dbReference>
<dbReference type="PANTHER" id="PTHR43547">
    <property type="entry name" value="TWO-COMPONENT HISTIDINE KINASE"/>
    <property type="match status" value="1"/>
</dbReference>
<feature type="domain" description="Response regulatory" evidence="16">
    <location>
        <begin position="1210"/>
        <end position="1325"/>
    </location>
</feature>
<comment type="caution">
    <text evidence="17">The sequence shown here is derived from an EMBL/GenBank/DDBJ whole genome shotgun (WGS) entry which is preliminary data.</text>
</comment>
<evidence type="ECO:0000256" key="1">
    <source>
        <dbReference type="ARBA" id="ARBA00000085"/>
    </source>
</evidence>
<dbReference type="Pfam" id="PF12833">
    <property type="entry name" value="HTH_18"/>
    <property type="match status" value="1"/>
</dbReference>
<evidence type="ECO:0000259" key="16">
    <source>
        <dbReference type="PROSITE" id="PS50110"/>
    </source>
</evidence>
<comment type="catalytic activity">
    <reaction evidence="1">
        <text>ATP + protein L-histidine = ADP + protein N-phospho-L-histidine.</text>
        <dbReference type="EC" id="2.7.13.3"/>
    </reaction>
</comment>
<keyword evidence="13" id="KW-0812">Transmembrane</keyword>
<dbReference type="FunFam" id="2.60.40.10:FF:000791">
    <property type="entry name" value="Two-component system sensor histidine kinase/response regulator"/>
    <property type="match status" value="1"/>
</dbReference>
<evidence type="ECO:0000256" key="11">
    <source>
        <dbReference type="ARBA" id="ARBA00023163"/>
    </source>
</evidence>
<feature type="transmembrane region" description="Helical" evidence="13">
    <location>
        <begin position="902"/>
        <end position="923"/>
    </location>
</feature>
<dbReference type="Gene3D" id="1.10.10.60">
    <property type="entry name" value="Homeodomain-like"/>
    <property type="match status" value="1"/>
</dbReference>
<keyword evidence="18" id="KW-1185">Reference proteome</keyword>
<keyword evidence="13" id="KW-1133">Transmembrane helix</keyword>
<dbReference type="SMART" id="SM00448">
    <property type="entry name" value="REC"/>
    <property type="match status" value="1"/>
</dbReference>
<dbReference type="GO" id="GO:0005524">
    <property type="term" value="F:ATP binding"/>
    <property type="evidence" value="ECO:0007669"/>
    <property type="project" value="UniProtKB-KW"/>
</dbReference>
<evidence type="ECO:0000256" key="13">
    <source>
        <dbReference type="SAM" id="Phobius"/>
    </source>
</evidence>
<dbReference type="PROSITE" id="PS50109">
    <property type="entry name" value="HIS_KIN"/>
    <property type="match status" value="1"/>
</dbReference>
<evidence type="ECO:0000256" key="12">
    <source>
        <dbReference type="PROSITE-ProRule" id="PRU00169"/>
    </source>
</evidence>
<reference evidence="17" key="1">
    <citation type="submission" date="2022-10" db="EMBL/GenBank/DDBJ databases">
        <authorList>
            <person name="Yu W.X."/>
        </authorList>
    </citation>
    <scope>NUCLEOTIDE SEQUENCE</scope>
    <source>
        <strain evidence="17">D04</strain>
    </source>
</reference>
<organism evidence="17 18">
    <name type="scientific">Plebeiibacterium marinum</name>
    <dbReference type="NCBI Taxonomy" id="2992111"/>
    <lineage>
        <taxon>Bacteria</taxon>
        <taxon>Pseudomonadati</taxon>
        <taxon>Bacteroidota</taxon>
        <taxon>Bacteroidia</taxon>
        <taxon>Marinilabiliales</taxon>
        <taxon>Marinilabiliaceae</taxon>
        <taxon>Plebeiibacterium</taxon>
    </lineage>
</organism>
<dbReference type="InterPro" id="IPR004358">
    <property type="entry name" value="Sig_transdc_His_kin-like_C"/>
</dbReference>
<dbReference type="Gene3D" id="1.10.287.130">
    <property type="match status" value="1"/>
</dbReference>
<keyword evidence="3 12" id="KW-0597">Phosphoprotein</keyword>
<keyword evidence="7" id="KW-0067">ATP-binding</keyword>
<evidence type="ECO:0000313" key="17">
    <source>
        <dbReference type="EMBL" id="MCW3806356.1"/>
    </source>
</evidence>
<dbReference type="InterPro" id="IPR011123">
    <property type="entry name" value="Y_Y_Y"/>
</dbReference>
<dbReference type="InterPro" id="IPR036097">
    <property type="entry name" value="HisK_dim/P_sf"/>
</dbReference>
<dbReference type="GO" id="GO:0003700">
    <property type="term" value="F:DNA-binding transcription factor activity"/>
    <property type="evidence" value="ECO:0007669"/>
    <property type="project" value="InterPro"/>
</dbReference>
<evidence type="ECO:0000256" key="2">
    <source>
        <dbReference type="ARBA" id="ARBA00012438"/>
    </source>
</evidence>
<dbReference type="SUPFAM" id="SSF52172">
    <property type="entry name" value="CheY-like"/>
    <property type="match status" value="1"/>
</dbReference>
<dbReference type="Gene3D" id="2.60.40.10">
    <property type="entry name" value="Immunoglobulins"/>
    <property type="match status" value="1"/>
</dbReference>
<dbReference type="Pfam" id="PF00512">
    <property type="entry name" value="HisKA"/>
    <property type="match status" value="1"/>
</dbReference>
<dbReference type="FunFam" id="1.10.287.130:FF:000045">
    <property type="entry name" value="Two-component system sensor histidine kinase/response regulator"/>
    <property type="match status" value="1"/>
</dbReference>
<dbReference type="SUPFAM" id="SSF47384">
    <property type="entry name" value="Homodimeric domain of signal transducing histidine kinase"/>
    <property type="match status" value="1"/>
</dbReference>
<dbReference type="Pfam" id="PF07494">
    <property type="entry name" value="Reg_prop"/>
    <property type="match status" value="5"/>
</dbReference>
<evidence type="ECO:0000256" key="5">
    <source>
        <dbReference type="ARBA" id="ARBA00022741"/>
    </source>
</evidence>
<evidence type="ECO:0000256" key="3">
    <source>
        <dbReference type="ARBA" id="ARBA00022553"/>
    </source>
</evidence>
<accession>A0AAE3MFA3</accession>
<evidence type="ECO:0000256" key="7">
    <source>
        <dbReference type="ARBA" id="ARBA00022840"/>
    </source>
</evidence>
<dbReference type="SUPFAM" id="SSF46689">
    <property type="entry name" value="Homeodomain-like"/>
    <property type="match status" value="1"/>
</dbReference>
<keyword evidence="11" id="KW-0804">Transcription</keyword>
<evidence type="ECO:0000256" key="4">
    <source>
        <dbReference type="ARBA" id="ARBA00022679"/>
    </source>
</evidence>
<dbReference type="SUPFAM" id="SSF63829">
    <property type="entry name" value="Calcium-dependent phosphotriesterase"/>
    <property type="match status" value="1"/>
</dbReference>
<dbReference type="CDD" id="cd17574">
    <property type="entry name" value="REC_OmpR"/>
    <property type="match status" value="1"/>
</dbReference>
<evidence type="ECO:0000259" key="14">
    <source>
        <dbReference type="PROSITE" id="PS01124"/>
    </source>
</evidence>
<evidence type="ECO:0000256" key="9">
    <source>
        <dbReference type="ARBA" id="ARBA00023015"/>
    </source>
</evidence>
<dbReference type="Pfam" id="PF02518">
    <property type="entry name" value="HATPase_c"/>
    <property type="match status" value="1"/>
</dbReference>
<protein>
    <recommendedName>
        <fullName evidence="2">histidine kinase</fullName>
        <ecNumber evidence="2">2.7.13.3</ecNumber>
    </recommendedName>
</protein>
<dbReference type="SMART" id="SM00388">
    <property type="entry name" value="HisKA"/>
    <property type="match status" value="1"/>
</dbReference>
<dbReference type="SMART" id="SM00387">
    <property type="entry name" value="HATPase_c"/>
    <property type="match status" value="1"/>
</dbReference>
<dbReference type="SMART" id="SM00342">
    <property type="entry name" value="HTH_ARAC"/>
    <property type="match status" value="1"/>
</dbReference>
<dbReference type="InterPro" id="IPR011006">
    <property type="entry name" value="CheY-like_superfamily"/>
</dbReference>
<dbReference type="Proteomes" id="UP001207408">
    <property type="component" value="Unassembled WGS sequence"/>
</dbReference>
<dbReference type="CDD" id="cd00082">
    <property type="entry name" value="HisKA"/>
    <property type="match status" value="1"/>
</dbReference>
<keyword evidence="9" id="KW-0805">Transcription regulation</keyword>
<evidence type="ECO:0000313" key="18">
    <source>
        <dbReference type="Proteomes" id="UP001207408"/>
    </source>
</evidence>
<keyword evidence="8" id="KW-0902">Two-component regulatory system</keyword>
<dbReference type="Gene3D" id="2.130.10.10">
    <property type="entry name" value="YVTN repeat-like/Quinoprotein amine dehydrogenase"/>
    <property type="match status" value="4"/>
</dbReference>
<dbReference type="Pfam" id="PF00072">
    <property type="entry name" value="Response_reg"/>
    <property type="match status" value="1"/>
</dbReference>